<evidence type="ECO:0000313" key="2">
    <source>
        <dbReference type="EMBL" id="GAA3084539.1"/>
    </source>
</evidence>
<protein>
    <recommendedName>
        <fullName evidence="4">Lipoprotein</fullName>
    </recommendedName>
</protein>
<gene>
    <name evidence="2" type="ORF">GCM10010449_05380</name>
</gene>
<evidence type="ECO:0000256" key="1">
    <source>
        <dbReference type="SAM" id="SignalP"/>
    </source>
</evidence>
<evidence type="ECO:0008006" key="4">
    <source>
        <dbReference type="Google" id="ProtNLM"/>
    </source>
</evidence>
<keyword evidence="1" id="KW-0732">Signal</keyword>
<evidence type="ECO:0000313" key="3">
    <source>
        <dbReference type="Proteomes" id="UP001501637"/>
    </source>
</evidence>
<dbReference type="EMBL" id="BAAAUG010000013">
    <property type="protein sequence ID" value="GAA3084539.1"/>
    <property type="molecule type" value="Genomic_DNA"/>
</dbReference>
<dbReference type="Proteomes" id="UP001501637">
    <property type="component" value="Unassembled WGS sequence"/>
</dbReference>
<feature type="signal peptide" evidence="1">
    <location>
        <begin position="1"/>
        <end position="22"/>
    </location>
</feature>
<comment type="caution">
    <text evidence="2">The sequence shown here is derived from an EMBL/GenBank/DDBJ whole genome shotgun (WGS) entry which is preliminary data.</text>
</comment>
<reference evidence="3" key="1">
    <citation type="journal article" date="2019" name="Int. J. Syst. Evol. Microbiol.">
        <title>The Global Catalogue of Microorganisms (GCM) 10K type strain sequencing project: providing services to taxonomists for standard genome sequencing and annotation.</title>
        <authorList>
            <consortium name="The Broad Institute Genomics Platform"/>
            <consortium name="The Broad Institute Genome Sequencing Center for Infectious Disease"/>
            <person name="Wu L."/>
            <person name="Ma J."/>
        </authorList>
    </citation>
    <scope>NUCLEOTIDE SEQUENCE [LARGE SCALE GENOMIC DNA]</scope>
    <source>
        <strain evidence="3">JCM 9092</strain>
    </source>
</reference>
<sequence length="204" mass="21264">MSRPVRLIPVGIALVFSCAACAGGEGATSAPSSAAPSPDQVSRLQKAPEISVSGDPFSALDAARPSADRRAVGELRRGADRLIAYTEGHRCGLQVIRSDGEKHPVLSLDTAMPKNDDQGSNRFAAGPYLKSTATGSGTSKPWASMSCGRNAMVIEYSSQDTATPSKPRGSVSAIEGPKGNKTLYVAVGDDKARKKILASLPRRP</sequence>
<feature type="chain" id="PRO_5045398616" description="Lipoprotein" evidence="1">
    <location>
        <begin position="23"/>
        <end position="204"/>
    </location>
</feature>
<proteinExistence type="predicted"/>
<accession>A0ABP6M9Z2</accession>
<organism evidence="2 3">
    <name type="scientific">Streptomyces rectiviolaceus</name>
    <dbReference type="NCBI Taxonomy" id="332591"/>
    <lineage>
        <taxon>Bacteria</taxon>
        <taxon>Bacillati</taxon>
        <taxon>Actinomycetota</taxon>
        <taxon>Actinomycetes</taxon>
        <taxon>Kitasatosporales</taxon>
        <taxon>Streptomycetaceae</taxon>
        <taxon>Streptomyces</taxon>
    </lineage>
</organism>
<dbReference type="PROSITE" id="PS51257">
    <property type="entry name" value="PROKAR_LIPOPROTEIN"/>
    <property type="match status" value="1"/>
</dbReference>
<keyword evidence="3" id="KW-1185">Reference proteome</keyword>
<name>A0ABP6M9Z2_9ACTN</name>